<keyword evidence="9 18" id="KW-0999">Mitochondrion inner membrane</keyword>
<evidence type="ECO:0000256" key="17">
    <source>
        <dbReference type="ARBA" id="ARBA00049551"/>
    </source>
</evidence>
<evidence type="ECO:0000256" key="13">
    <source>
        <dbReference type="ARBA" id="ARBA00023027"/>
    </source>
</evidence>
<keyword evidence="8 18" id="KW-0812">Transmembrane</keyword>
<feature type="transmembrane region" description="Helical" evidence="18">
    <location>
        <begin position="89"/>
        <end position="106"/>
    </location>
</feature>
<evidence type="ECO:0000256" key="1">
    <source>
        <dbReference type="ARBA" id="ARBA00003257"/>
    </source>
</evidence>
<evidence type="ECO:0000256" key="6">
    <source>
        <dbReference type="ARBA" id="ARBA00022448"/>
    </source>
</evidence>
<comment type="function">
    <text evidence="18">Core subunit of the mitochondrial membrane respiratory chain NADH dehydrogenase (Complex I) which catalyzes electron transfer from NADH through the respiratory chain, using ubiquinone as an electron acceptor. Essential for the catalytic activity and assembly of complex I.</text>
</comment>
<comment type="function">
    <text evidence="1">Core subunit of the mitochondrial membrane respiratory chain NADH dehydrogenase (Complex I) that is believed to belong to the minimal assembly required for catalysis. Complex I functions in the transfer of electrons from NADH to the respiratory chain. The immediate electron acceptor for the enzyme is believed to be ubiquinone.</text>
</comment>
<reference evidence="20" key="1">
    <citation type="submission" date="2014-09" db="EMBL/GenBank/DDBJ databases">
        <authorList>
            <person name="Gan H."/>
        </authorList>
    </citation>
    <scope>NUCLEOTIDE SEQUENCE</scope>
    <source>
        <strain evidence="20">D51</strain>
    </source>
</reference>
<dbReference type="GO" id="GO:0005743">
    <property type="term" value="C:mitochondrial inner membrane"/>
    <property type="evidence" value="ECO:0007669"/>
    <property type="project" value="UniProtKB-SubCell"/>
</dbReference>
<evidence type="ECO:0000256" key="11">
    <source>
        <dbReference type="ARBA" id="ARBA00022982"/>
    </source>
</evidence>
<feature type="transmembrane region" description="Helical" evidence="18">
    <location>
        <begin position="7"/>
        <end position="24"/>
    </location>
</feature>
<keyword evidence="13 18" id="KW-0520">NAD</keyword>
<comment type="subcellular location">
    <subcellularLocation>
        <location evidence="2 18">Mitochondrion inner membrane</location>
        <topology evidence="2 18">Multi-pass membrane protein</topology>
    </subcellularLocation>
</comment>
<sequence>MMFPFSYFLFFFTLVLGIIISISSPSWFGAWIGLELNLLSFIPLITLKMNSYLSEAALKYFLVQALGSALLISSSLFFISFLFFGSLCVLSALLLKLGAAPFYFWFPQVMKGLMWPQAFFLASVQKLAPLALLSFLTLNSKVILIVSLSAVMSALTGALGGLNLMNLREIIAFSSINHLSWMLMAISINDTLWILYYTIYFLVLLSIVSTFHKIKASSISNILQSSRANSSNKLSISLSLFSLGGLPPLTGFIPKWVLIQVMLNLHLFATLFFLLFSSLLTLYYYLRILTPFILLFNPLMSTNMKNKHSMSTNHLFSSSIYFNLIGILFPIYPIFF</sequence>
<evidence type="ECO:0000313" key="20">
    <source>
        <dbReference type="EMBL" id="CEG06227.1"/>
    </source>
</evidence>
<dbReference type="InterPro" id="IPR050175">
    <property type="entry name" value="Complex_I_Subunit_2"/>
</dbReference>
<feature type="transmembrane region" description="Helical" evidence="18">
    <location>
        <begin position="142"/>
        <end position="163"/>
    </location>
</feature>
<dbReference type="AlphaFoldDB" id="A0A090MFZ0"/>
<evidence type="ECO:0000256" key="12">
    <source>
        <dbReference type="ARBA" id="ARBA00022989"/>
    </source>
</evidence>
<dbReference type="Pfam" id="PF00361">
    <property type="entry name" value="Proton_antipo_M"/>
    <property type="match status" value="1"/>
</dbReference>
<evidence type="ECO:0000259" key="19">
    <source>
        <dbReference type="Pfam" id="PF00361"/>
    </source>
</evidence>
<evidence type="ECO:0000256" key="4">
    <source>
        <dbReference type="ARBA" id="ARBA00012944"/>
    </source>
</evidence>
<feature type="transmembrane region" description="Helical" evidence="18">
    <location>
        <begin position="61"/>
        <end position="83"/>
    </location>
</feature>
<protein>
    <recommendedName>
        <fullName evidence="5 18">NADH-ubiquinone oxidoreductase chain 2</fullName>
        <ecNumber evidence="4 18">7.1.1.2</ecNumber>
    </recommendedName>
</protein>
<evidence type="ECO:0000256" key="9">
    <source>
        <dbReference type="ARBA" id="ARBA00022792"/>
    </source>
</evidence>
<dbReference type="GO" id="GO:0006120">
    <property type="term" value="P:mitochondrial electron transport, NADH to ubiquinone"/>
    <property type="evidence" value="ECO:0007669"/>
    <property type="project" value="InterPro"/>
</dbReference>
<feature type="transmembrane region" description="Helical" evidence="18">
    <location>
        <begin position="265"/>
        <end position="286"/>
    </location>
</feature>
<feature type="transmembrane region" description="Helical" evidence="18">
    <location>
        <begin position="234"/>
        <end position="253"/>
    </location>
</feature>
<organism evidence="20">
    <name type="scientific">Mictyris longicarpus</name>
    <dbReference type="NCBI Taxonomy" id="516892"/>
    <lineage>
        <taxon>Eukaryota</taxon>
        <taxon>Metazoa</taxon>
        <taxon>Ecdysozoa</taxon>
        <taxon>Arthropoda</taxon>
        <taxon>Crustacea</taxon>
        <taxon>Multicrustacea</taxon>
        <taxon>Malacostraca</taxon>
        <taxon>Eumalacostraca</taxon>
        <taxon>Eucarida</taxon>
        <taxon>Decapoda</taxon>
        <taxon>Pleocyemata</taxon>
        <taxon>Brachyura</taxon>
        <taxon>Eubrachyura</taxon>
        <taxon>Ocypodoidea</taxon>
        <taxon>Mictyridae</taxon>
        <taxon>Mictyris</taxon>
    </lineage>
</organism>
<comment type="catalytic activity">
    <reaction evidence="17 18">
        <text>a ubiquinone + NADH + 5 H(+)(in) = a ubiquinol + NAD(+) + 4 H(+)(out)</text>
        <dbReference type="Rhea" id="RHEA:29091"/>
        <dbReference type="Rhea" id="RHEA-COMP:9565"/>
        <dbReference type="Rhea" id="RHEA-COMP:9566"/>
        <dbReference type="ChEBI" id="CHEBI:15378"/>
        <dbReference type="ChEBI" id="CHEBI:16389"/>
        <dbReference type="ChEBI" id="CHEBI:17976"/>
        <dbReference type="ChEBI" id="CHEBI:57540"/>
        <dbReference type="ChEBI" id="CHEBI:57945"/>
        <dbReference type="EC" id="7.1.1.2"/>
    </reaction>
</comment>
<evidence type="ECO:0000256" key="3">
    <source>
        <dbReference type="ARBA" id="ARBA00007012"/>
    </source>
</evidence>
<proteinExistence type="inferred from homology"/>
<keyword evidence="6" id="KW-0813">Transport</keyword>
<keyword evidence="15 18" id="KW-0496">Mitochondrion</keyword>
<evidence type="ECO:0000256" key="10">
    <source>
        <dbReference type="ARBA" id="ARBA00022967"/>
    </source>
</evidence>
<evidence type="ECO:0000256" key="8">
    <source>
        <dbReference type="ARBA" id="ARBA00022692"/>
    </source>
</evidence>
<feature type="transmembrane region" description="Helical" evidence="18">
    <location>
        <begin position="315"/>
        <end position="335"/>
    </location>
</feature>
<keyword evidence="14 18" id="KW-0830">Ubiquinone</keyword>
<name>A0A090MFZ0_9EUCA</name>
<dbReference type="PANTHER" id="PTHR46552">
    <property type="entry name" value="NADH-UBIQUINONE OXIDOREDUCTASE CHAIN 2"/>
    <property type="match status" value="1"/>
</dbReference>
<dbReference type="EC" id="7.1.1.2" evidence="4 18"/>
<gene>
    <name evidence="20" type="primary">nad2</name>
</gene>
<dbReference type="GO" id="GO:0008137">
    <property type="term" value="F:NADH dehydrogenase (ubiquinone) activity"/>
    <property type="evidence" value="ECO:0007669"/>
    <property type="project" value="UniProtKB-EC"/>
</dbReference>
<dbReference type="PANTHER" id="PTHR46552:SF1">
    <property type="entry name" value="NADH-UBIQUINONE OXIDOREDUCTASE CHAIN 2"/>
    <property type="match status" value="1"/>
</dbReference>
<keyword evidence="10 18" id="KW-1278">Translocase</keyword>
<evidence type="ECO:0000256" key="5">
    <source>
        <dbReference type="ARBA" id="ARBA00021008"/>
    </source>
</evidence>
<evidence type="ECO:0000256" key="16">
    <source>
        <dbReference type="ARBA" id="ARBA00023136"/>
    </source>
</evidence>
<reference evidence="20" key="2">
    <citation type="submission" date="2014-10" db="EMBL/GenBank/DDBJ databases">
        <title>Complete mitochondrial genome of Soldier crab, Mictyris longicarpus.</title>
        <authorList>
            <person name="Gan H.M."/>
            <person name="Tan M.H."/>
            <person name="Austin C.M."/>
        </authorList>
    </citation>
    <scope>NUCLEOTIDE SEQUENCE</scope>
    <source>
        <strain evidence="20">D51</strain>
    </source>
</reference>
<dbReference type="EMBL" id="LN611670">
    <property type="protein sequence ID" value="CEG06227.1"/>
    <property type="molecule type" value="Genomic_DNA"/>
</dbReference>
<feature type="transmembrane region" description="Helical" evidence="18">
    <location>
        <begin position="194"/>
        <end position="214"/>
    </location>
</feature>
<dbReference type="PRINTS" id="PR01436">
    <property type="entry name" value="NADHDHGNASE2"/>
</dbReference>
<keyword evidence="12 18" id="KW-1133">Transmembrane helix</keyword>
<evidence type="ECO:0000256" key="7">
    <source>
        <dbReference type="ARBA" id="ARBA00022660"/>
    </source>
</evidence>
<comment type="similarity">
    <text evidence="3 18">Belongs to the complex I subunit 2 family.</text>
</comment>
<accession>A0A090MFZ0</accession>
<evidence type="ECO:0000256" key="2">
    <source>
        <dbReference type="ARBA" id="ARBA00004448"/>
    </source>
</evidence>
<geneLocation type="mitochondrion" evidence="20"/>
<dbReference type="InterPro" id="IPR003917">
    <property type="entry name" value="NADH_UbQ_OxRdtase_chain2"/>
</dbReference>
<feature type="domain" description="NADH:quinone oxidoreductase/Mrp antiporter transmembrane" evidence="19">
    <location>
        <begin position="24"/>
        <end position="281"/>
    </location>
</feature>
<evidence type="ECO:0000256" key="18">
    <source>
        <dbReference type="RuleBase" id="RU003403"/>
    </source>
</evidence>
<dbReference type="InterPro" id="IPR001750">
    <property type="entry name" value="ND/Mrp_TM"/>
</dbReference>
<keyword evidence="7 18" id="KW-0679">Respiratory chain</keyword>
<evidence type="ECO:0000256" key="15">
    <source>
        <dbReference type="ARBA" id="ARBA00023128"/>
    </source>
</evidence>
<feature type="transmembrane region" description="Helical" evidence="18">
    <location>
        <begin position="170"/>
        <end position="188"/>
    </location>
</feature>
<keyword evidence="11 18" id="KW-0249">Electron transport</keyword>
<keyword evidence="16 18" id="KW-0472">Membrane</keyword>
<evidence type="ECO:0000256" key="14">
    <source>
        <dbReference type="ARBA" id="ARBA00023075"/>
    </source>
</evidence>